<dbReference type="PANTHER" id="PTHR11815:SF10">
    <property type="entry name" value="SUCCINATE--COA LIGASE [GDP-FORMING] SUBUNIT BETA, MITOCHONDRIAL"/>
    <property type="match status" value="1"/>
</dbReference>
<dbReference type="PANTHER" id="PTHR11815">
    <property type="entry name" value="SUCCINYL-COA SYNTHETASE BETA CHAIN"/>
    <property type="match status" value="1"/>
</dbReference>
<dbReference type="Gene3D" id="3.40.50.261">
    <property type="entry name" value="Succinyl-CoA synthetase domains"/>
    <property type="match status" value="1"/>
</dbReference>
<comment type="caution">
    <text evidence="8">The sequence shown here is derived from an EMBL/GenBank/DDBJ whole genome shotgun (WGS) entry which is preliminary data.</text>
</comment>
<dbReference type="Gene3D" id="3.30.470.20">
    <property type="entry name" value="ATP-grasp fold, B domain"/>
    <property type="match status" value="1"/>
</dbReference>
<gene>
    <name evidence="8" type="ORF">S03H2_58973</name>
</gene>
<keyword evidence="2" id="KW-0436">Ligase</keyword>
<dbReference type="SUPFAM" id="SSF56059">
    <property type="entry name" value="Glutathione synthetase ATP-binding domain-like"/>
    <property type="match status" value="1"/>
</dbReference>
<dbReference type="SUPFAM" id="SSF52210">
    <property type="entry name" value="Succinyl-CoA synthetase domains"/>
    <property type="match status" value="1"/>
</dbReference>
<dbReference type="InterPro" id="IPR016102">
    <property type="entry name" value="Succinyl-CoA_synth-like"/>
</dbReference>
<dbReference type="EMBL" id="BARU01037895">
    <property type="protein sequence ID" value="GAH78679.1"/>
    <property type="molecule type" value="Genomic_DNA"/>
</dbReference>
<dbReference type="Pfam" id="PF00549">
    <property type="entry name" value="Ligase_CoA"/>
    <property type="match status" value="1"/>
</dbReference>
<dbReference type="InterPro" id="IPR013650">
    <property type="entry name" value="ATP-grasp_succ-CoA_synth-type"/>
</dbReference>
<reference evidence="8" key="1">
    <citation type="journal article" date="2014" name="Front. Microbiol.">
        <title>High frequency of phylogenetically diverse reductive dehalogenase-homologous genes in deep subseafloor sedimentary metagenomes.</title>
        <authorList>
            <person name="Kawai M."/>
            <person name="Futagami T."/>
            <person name="Toyoda A."/>
            <person name="Takaki Y."/>
            <person name="Nishi S."/>
            <person name="Hori S."/>
            <person name="Arai W."/>
            <person name="Tsubouchi T."/>
            <person name="Morono Y."/>
            <person name="Uchiyama I."/>
            <person name="Ito T."/>
            <person name="Fujiyama A."/>
            <person name="Inagaki F."/>
            <person name="Takami H."/>
        </authorList>
    </citation>
    <scope>NUCLEOTIDE SEQUENCE</scope>
    <source>
        <strain evidence="8">Expedition CK06-06</strain>
    </source>
</reference>
<proteinExistence type="predicted"/>
<accession>X1JK66</accession>
<evidence type="ECO:0000256" key="5">
    <source>
        <dbReference type="ARBA" id="ARBA00022842"/>
    </source>
</evidence>
<dbReference type="GO" id="GO:0006099">
    <property type="term" value="P:tricarboxylic acid cycle"/>
    <property type="evidence" value="ECO:0007669"/>
    <property type="project" value="TreeGrafter"/>
</dbReference>
<dbReference type="InterPro" id="IPR005811">
    <property type="entry name" value="SUCC_ACL_C"/>
</dbReference>
<feature type="non-terminal residue" evidence="8">
    <location>
        <position position="247"/>
    </location>
</feature>
<dbReference type="InterPro" id="IPR017866">
    <property type="entry name" value="Succ-CoA_synthase_bsu_CS"/>
</dbReference>
<evidence type="ECO:0000256" key="2">
    <source>
        <dbReference type="ARBA" id="ARBA00022598"/>
    </source>
</evidence>
<evidence type="ECO:0000256" key="1">
    <source>
        <dbReference type="ARBA" id="ARBA00001946"/>
    </source>
</evidence>
<protein>
    <recommendedName>
        <fullName evidence="9">ATP-grasp domain-containing protein</fullName>
    </recommendedName>
</protein>
<dbReference type="GO" id="GO:0042709">
    <property type="term" value="C:succinate-CoA ligase complex"/>
    <property type="evidence" value="ECO:0007669"/>
    <property type="project" value="TreeGrafter"/>
</dbReference>
<keyword evidence="3" id="KW-0479">Metal-binding</keyword>
<evidence type="ECO:0000256" key="3">
    <source>
        <dbReference type="ARBA" id="ARBA00022723"/>
    </source>
</evidence>
<dbReference type="InterPro" id="IPR013815">
    <property type="entry name" value="ATP_grasp_subdomain_1"/>
</dbReference>
<feature type="non-terminal residue" evidence="8">
    <location>
        <position position="1"/>
    </location>
</feature>
<dbReference type="GO" id="GO:0004775">
    <property type="term" value="F:succinate-CoA ligase (ADP-forming) activity"/>
    <property type="evidence" value="ECO:0007669"/>
    <property type="project" value="TreeGrafter"/>
</dbReference>
<evidence type="ECO:0000259" key="7">
    <source>
        <dbReference type="Pfam" id="PF08442"/>
    </source>
</evidence>
<keyword evidence="5" id="KW-0460">Magnesium</keyword>
<dbReference type="AlphaFoldDB" id="X1JK66"/>
<dbReference type="GO" id="GO:0006104">
    <property type="term" value="P:succinyl-CoA metabolic process"/>
    <property type="evidence" value="ECO:0007669"/>
    <property type="project" value="TreeGrafter"/>
</dbReference>
<evidence type="ECO:0000313" key="8">
    <source>
        <dbReference type="EMBL" id="GAH78679.1"/>
    </source>
</evidence>
<feature type="domain" description="ATP-citrate synthase/succinyl-CoA ligase C-terminal" evidence="6">
    <location>
        <begin position="183"/>
        <end position="244"/>
    </location>
</feature>
<evidence type="ECO:0000256" key="4">
    <source>
        <dbReference type="ARBA" id="ARBA00022741"/>
    </source>
</evidence>
<organism evidence="8">
    <name type="scientific">marine sediment metagenome</name>
    <dbReference type="NCBI Taxonomy" id="412755"/>
    <lineage>
        <taxon>unclassified sequences</taxon>
        <taxon>metagenomes</taxon>
        <taxon>ecological metagenomes</taxon>
    </lineage>
</organism>
<dbReference type="Gene3D" id="3.30.1490.20">
    <property type="entry name" value="ATP-grasp fold, A domain"/>
    <property type="match status" value="1"/>
</dbReference>
<dbReference type="GO" id="GO:0046872">
    <property type="term" value="F:metal ion binding"/>
    <property type="evidence" value="ECO:0007669"/>
    <property type="project" value="UniProtKB-KW"/>
</dbReference>
<comment type="cofactor">
    <cofactor evidence="1">
        <name>Mg(2+)</name>
        <dbReference type="ChEBI" id="CHEBI:18420"/>
    </cofactor>
</comment>
<name>X1JK66_9ZZZZ</name>
<dbReference type="Pfam" id="PF08442">
    <property type="entry name" value="ATP-grasp_2"/>
    <property type="match status" value="1"/>
</dbReference>
<dbReference type="GO" id="GO:0005829">
    <property type="term" value="C:cytosol"/>
    <property type="evidence" value="ECO:0007669"/>
    <property type="project" value="TreeGrafter"/>
</dbReference>
<sequence length="247" mass="26721">LVTHQTGPEGAPVSKVLVEEASDVERELYLSILVDGANRLPFMMASEAGGMEIEEVAQASPEKIFKAYIDPAVGFQPYQGRKLAYGMNLSGKQVGEATQLMASLYNLFIAKDCSLAEINPLVTTADGKLVALDAKLNFDDNALFRHKDIQELRDKEQEEPLEVQARELGINNYVKMKGDIGCMVNGAGLAMALNDLISGCGGSAANFLDIGTVNNIDRVVNSFRMFVADSRVKAVLINIFGGMARVD</sequence>
<dbReference type="FunFam" id="3.30.470.20:FF:000002">
    <property type="entry name" value="Succinate--CoA ligase [ADP-forming] subunit beta"/>
    <property type="match status" value="1"/>
</dbReference>
<feature type="domain" description="ATP-grasp fold succinyl-CoA synthetase-type" evidence="7">
    <location>
        <begin position="1"/>
        <end position="122"/>
    </location>
</feature>
<dbReference type="GO" id="GO:0005524">
    <property type="term" value="F:ATP binding"/>
    <property type="evidence" value="ECO:0007669"/>
    <property type="project" value="InterPro"/>
</dbReference>
<keyword evidence="4" id="KW-0547">Nucleotide-binding</keyword>
<evidence type="ECO:0008006" key="9">
    <source>
        <dbReference type="Google" id="ProtNLM"/>
    </source>
</evidence>
<dbReference type="PROSITE" id="PS01217">
    <property type="entry name" value="SUCCINYL_COA_LIG_3"/>
    <property type="match status" value="1"/>
</dbReference>
<evidence type="ECO:0000259" key="6">
    <source>
        <dbReference type="Pfam" id="PF00549"/>
    </source>
</evidence>